<evidence type="ECO:0000256" key="1">
    <source>
        <dbReference type="ARBA" id="ARBA00022441"/>
    </source>
</evidence>
<sequence length="286" mass="31615">MGVQHERGEQLALEKKPLIRTLPVGPAGTRNAQNVDLLFAVGGWNASGDVSCVECYNPLLHGWKVNSPVPMKRCGLGVTTLNNFIYVVGGFDGILHLSSVIRYDAKTNEWQRDVASLNEGKRDMGVAELGDFLYSVGGHDGITCLNTVERYDLSKNEWCKMAPMNIRRTALGVVAINGYLYAIGGSNGKSPLNSVERYSPEENSWSLCPALGTCRENFGCAVFQGKIYVVGGRDSIMEHCSAERFDPLTNWWSPMVPMKSKRNKTLHRYAAATSRRWSWCCEAGNL</sequence>
<dbReference type="Pfam" id="PF01344">
    <property type="entry name" value="Kelch_1"/>
    <property type="match status" value="5"/>
</dbReference>
<accession>A0A6P8SMH0</accession>
<dbReference type="GeneID" id="117368226"/>
<evidence type="ECO:0000313" key="2">
    <source>
        <dbReference type="Proteomes" id="UP000515159"/>
    </source>
</evidence>
<keyword evidence="1" id="KW-0880">Kelch repeat</keyword>
<dbReference type="Gene3D" id="2.120.10.80">
    <property type="entry name" value="Kelch-type beta propeller"/>
    <property type="match status" value="1"/>
</dbReference>
<keyword evidence="2" id="KW-1185">Reference proteome</keyword>
<dbReference type="RefSeq" id="XP_033817553.1">
    <property type="nucleotide sequence ID" value="XM_033961662.1"/>
</dbReference>
<dbReference type="AlphaFoldDB" id="A0A6P8SMH0"/>
<dbReference type="PRINTS" id="PR00501">
    <property type="entry name" value="KELCHREPEAT"/>
</dbReference>
<reference evidence="3" key="1">
    <citation type="submission" date="2025-08" db="UniProtKB">
        <authorList>
            <consortium name="RefSeq"/>
        </authorList>
    </citation>
    <scope>IDENTIFICATION</scope>
</reference>
<dbReference type="PANTHER" id="PTHR45632">
    <property type="entry name" value="LD33804P"/>
    <property type="match status" value="1"/>
</dbReference>
<protein>
    <submittedName>
        <fullName evidence="3">Kelch-like protein 20 isoform X3</fullName>
    </submittedName>
</protein>
<name>A0A6P8SMH0_GEOSA</name>
<dbReference type="SUPFAM" id="SSF117281">
    <property type="entry name" value="Kelch motif"/>
    <property type="match status" value="1"/>
</dbReference>
<proteinExistence type="predicted"/>
<dbReference type="Proteomes" id="UP000515159">
    <property type="component" value="Chromosome 10"/>
</dbReference>
<dbReference type="InterPro" id="IPR006652">
    <property type="entry name" value="Kelch_1"/>
</dbReference>
<dbReference type="PANTHER" id="PTHR45632:SF17">
    <property type="entry name" value="KELCH-LIKE PROTEIN 31"/>
    <property type="match status" value="1"/>
</dbReference>
<dbReference type="SMART" id="SM00612">
    <property type="entry name" value="Kelch"/>
    <property type="match status" value="5"/>
</dbReference>
<gene>
    <name evidence="3" type="primary">LOC117368226</name>
</gene>
<dbReference type="InterPro" id="IPR015915">
    <property type="entry name" value="Kelch-typ_b-propeller"/>
</dbReference>
<evidence type="ECO:0000313" key="3">
    <source>
        <dbReference type="RefSeq" id="XP_033817553.1"/>
    </source>
</evidence>
<organism evidence="2 3">
    <name type="scientific">Geotrypetes seraphini</name>
    <name type="common">Gaboon caecilian</name>
    <name type="synonym">Caecilia seraphini</name>
    <dbReference type="NCBI Taxonomy" id="260995"/>
    <lineage>
        <taxon>Eukaryota</taxon>
        <taxon>Metazoa</taxon>
        <taxon>Chordata</taxon>
        <taxon>Craniata</taxon>
        <taxon>Vertebrata</taxon>
        <taxon>Euteleostomi</taxon>
        <taxon>Amphibia</taxon>
        <taxon>Gymnophiona</taxon>
        <taxon>Geotrypetes</taxon>
    </lineage>
</organism>